<evidence type="ECO:0000313" key="1">
    <source>
        <dbReference type="EMBL" id="KAI4825916.1"/>
    </source>
</evidence>
<feature type="non-terminal residue" evidence="1">
    <location>
        <position position="1"/>
    </location>
</feature>
<organism evidence="1 2">
    <name type="scientific">Chaenocephalus aceratus</name>
    <name type="common">Blackfin icefish</name>
    <name type="synonym">Chaenichthys aceratus</name>
    <dbReference type="NCBI Taxonomy" id="36190"/>
    <lineage>
        <taxon>Eukaryota</taxon>
        <taxon>Metazoa</taxon>
        <taxon>Chordata</taxon>
        <taxon>Craniata</taxon>
        <taxon>Vertebrata</taxon>
        <taxon>Euteleostomi</taxon>
        <taxon>Actinopterygii</taxon>
        <taxon>Neopterygii</taxon>
        <taxon>Teleostei</taxon>
        <taxon>Neoteleostei</taxon>
        <taxon>Acanthomorphata</taxon>
        <taxon>Eupercaria</taxon>
        <taxon>Perciformes</taxon>
        <taxon>Notothenioidei</taxon>
        <taxon>Channichthyidae</taxon>
        <taxon>Chaenocephalus</taxon>
    </lineage>
</organism>
<gene>
    <name evidence="1" type="ORF">KUCAC02_021577</name>
</gene>
<keyword evidence="2" id="KW-1185">Reference proteome</keyword>
<accession>A0ACB9XFW1</accession>
<sequence length="156" mass="17760">SSSVFWYDEPLSQHELFVQFVWKRLKHVQSSQSLFPPATTHLSEAEFETPDADSCRTIAAGGGEHLHPLPSAQWKSTRVFQVKDCLTQGGGLTSSPCTRSERRSPLTGQARERLSTQTEECWRKKMPTKKKWRKTKTGMQEQHICMGVVYAVVSRH</sequence>
<dbReference type="Proteomes" id="UP001057452">
    <property type="component" value="Chromosome 6"/>
</dbReference>
<evidence type="ECO:0000313" key="2">
    <source>
        <dbReference type="Proteomes" id="UP001057452"/>
    </source>
</evidence>
<comment type="caution">
    <text evidence="1">The sequence shown here is derived from an EMBL/GenBank/DDBJ whole genome shotgun (WGS) entry which is preliminary data.</text>
</comment>
<name>A0ACB9XFW1_CHAAC</name>
<protein>
    <submittedName>
        <fullName evidence="1">Uncharacterized protein</fullName>
    </submittedName>
</protein>
<reference evidence="1" key="1">
    <citation type="submission" date="2022-05" db="EMBL/GenBank/DDBJ databases">
        <title>Chromosome-level genome of Chaenocephalus aceratus.</title>
        <authorList>
            <person name="Park H."/>
        </authorList>
    </citation>
    <scope>NUCLEOTIDE SEQUENCE</scope>
    <source>
        <strain evidence="1">KU_202001</strain>
    </source>
</reference>
<feature type="non-terminal residue" evidence="1">
    <location>
        <position position="156"/>
    </location>
</feature>
<dbReference type="EMBL" id="CM043790">
    <property type="protein sequence ID" value="KAI4825916.1"/>
    <property type="molecule type" value="Genomic_DNA"/>
</dbReference>
<proteinExistence type="predicted"/>